<dbReference type="InterPro" id="IPR036188">
    <property type="entry name" value="FAD/NAD-bd_sf"/>
</dbReference>
<dbReference type="Gene3D" id="3.30.390.30">
    <property type="match status" value="1"/>
</dbReference>
<sequence>MIVGAGLAGLRTAEELRRTGYEGALVLLGDEPRLPYDRPPLSKQFVRGETDDTTLRPDEFYAEKQIDVRLGIEAVGLDTAARQVRLADGTALDYAQLIIATGLRPRRLPGLPDLTGVHVLRGHADALALRSELATATTALVIGAGFIGCELAASFRARGVAVVLVEPQPAPLAGVLGERVGELVARMHRAEGVDLRCGVGLHTLLAGGDRVRGAILSDGTEVAADLVVIGVGSRPVTEWLAESGIALADPAAGGGVLADEVGRTSAEGVWAVGDVAAWQQEAGHRKRIEHWTNAGEQARLVACALLGAAAPTAARVPYFWSDQYDVKIQALGTPAATDDVDVAVDDGRKFLAYYSRDGRLTGVVGAGTTAQVMKTRAKIAAGAPVSELRTPS</sequence>
<dbReference type="InterPro" id="IPR023753">
    <property type="entry name" value="FAD/NAD-binding_dom"/>
</dbReference>
<evidence type="ECO:0000256" key="2">
    <source>
        <dbReference type="ARBA" id="ARBA00022630"/>
    </source>
</evidence>
<evidence type="ECO:0000313" key="8">
    <source>
        <dbReference type="Proteomes" id="UP000031364"/>
    </source>
</evidence>
<dbReference type="InterPro" id="IPR050446">
    <property type="entry name" value="FAD-oxidoreductase/Apoptosis"/>
</dbReference>
<keyword evidence="2" id="KW-0285">Flavoprotein</keyword>
<dbReference type="SUPFAM" id="SSF55424">
    <property type="entry name" value="FAD/NAD-linked reductases, dimerisation (C-terminal) domain"/>
    <property type="match status" value="1"/>
</dbReference>
<name>A0ABR4ZD59_9NOCA</name>
<evidence type="ECO:0000259" key="6">
    <source>
        <dbReference type="Pfam" id="PF14759"/>
    </source>
</evidence>
<organism evidence="7 8">
    <name type="scientific">Nocardia vulneris</name>
    <dbReference type="NCBI Taxonomy" id="1141657"/>
    <lineage>
        <taxon>Bacteria</taxon>
        <taxon>Bacillati</taxon>
        <taxon>Actinomycetota</taxon>
        <taxon>Actinomycetes</taxon>
        <taxon>Mycobacteriales</taxon>
        <taxon>Nocardiaceae</taxon>
        <taxon>Nocardia</taxon>
    </lineage>
</organism>
<protein>
    <submittedName>
        <fullName evidence="7">Pyridine nucleotide-disulfide oxidoreductase</fullName>
    </submittedName>
</protein>
<accession>A0ABR4ZD59</accession>
<reference evidence="7 8" key="1">
    <citation type="journal article" date="2014" name="Int. J. Syst. Evol. Microbiol.">
        <title>Nocardia vulneris sp. nov., isolated from wounds of human patients in North America.</title>
        <authorList>
            <person name="Lasker B.A."/>
            <person name="Bell M."/>
            <person name="Klenk H.P."/>
            <person name="Sproer C."/>
            <person name="Schumann C."/>
            <person name="Schumann P."/>
            <person name="Brown J.M."/>
        </authorList>
    </citation>
    <scope>NUCLEOTIDE SEQUENCE [LARGE SCALE GENOMIC DNA]</scope>
    <source>
        <strain evidence="7 8">W9851</strain>
    </source>
</reference>
<evidence type="ECO:0000259" key="5">
    <source>
        <dbReference type="Pfam" id="PF07992"/>
    </source>
</evidence>
<feature type="domain" description="FAD/NAD(P)-binding" evidence="5">
    <location>
        <begin position="1"/>
        <end position="298"/>
    </location>
</feature>
<dbReference type="EMBL" id="JNFP01000023">
    <property type="protein sequence ID" value="KIA63291.1"/>
    <property type="molecule type" value="Genomic_DNA"/>
</dbReference>
<keyword evidence="8" id="KW-1185">Reference proteome</keyword>
<dbReference type="PANTHER" id="PTHR43557">
    <property type="entry name" value="APOPTOSIS-INDUCING FACTOR 1"/>
    <property type="match status" value="1"/>
</dbReference>
<dbReference type="Pfam" id="PF14759">
    <property type="entry name" value="Reductase_C"/>
    <property type="match status" value="1"/>
</dbReference>
<keyword evidence="4" id="KW-0560">Oxidoreductase</keyword>
<dbReference type="InterPro" id="IPR028202">
    <property type="entry name" value="Reductase_C"/>
</dbReference>
<proteinExistence type="predicted"/>
<dbReference type="Gene3D" id="3.50.50.60">
    <property type="entry name" value="FAD/NAD(P)-binding domain"/>
    <property type="match status" value="2"/>
</dbReference>
<feature type="domain" description="Reductase C-terminal" evidence="6">
    <location>
        <begin position="318"/>
        <end position="387"/>
    </location>
</feature>
<evidence type="ECO:0000313" key="7">
    <source>
        <dbReference type="EMBL" id="KIA63291.1"/>
    </source>
</evidence>
<dbReference type="Proteomes" id="UP000031364">
    <property type="component" value="Unassembled WGS sequence"/>
</dbReference>
<comment type="caution">
    <text evidence="7">The sequence shown here is derived from an EMBL/GenBank/DDBJ whole genome shotgun (WGS) entry which is preliminary data.</text>
</comment>
<gene>
    <name evidence="7" type="ORF">FG87_19740</name>
</gene>
<evidence type="ECO:0000256" key="4">
    <source>
        <dbReference type="ARBA" id="ARBA00023002"/>
    </source>
</evidence>
<dbReference type="PRINTS" id="PR00411">
    <property type="entry name" value="PNDRDTASEI"/>
</dbReference>
<dbReference type="Pfam" id="PF07992">
    <property type="entry name" value="Pyr_redox_2"/>
    <property type="match status" value="1"/>
</dbReference>
<dbReference type="PANTHER" id="PTHR43557:SF2">
    <property type="entry name" value="RIESKE DOMAIN-CONTAINING PROTEIN-RELATED"/>
    <property type="match status" value="1"/>
</dbReference>
<keyword evidence="3" id="KW-0274">FAD</keyword>
<evidence type="ECO:0000256" key="1">
    <source>
        <dbReference type="ARBA" id="ARBA00001974"/>
    </source>
</evidence>
<dbReference type="InterPro" id="IPR016156">
    <property type="entry name" value="FAD/NAD-linked_Rdtase_dimer_sf"/>
</dbReference>
<dbReference type="SUPFAM" id="SSF51905">
    <property type="entry name" value="FAD/NAD(P)-binding domain"/>
    <property type="match status" value="2"/>
</dbReference>
<dbReference type="PRINTS" id="PR00368">
    <property type="entry name" value="FADPNR"/>
</dbReference>
<comment type="cofactor">
    <cofactor evidence="1">
        <name>FAD</name>
        <dbReference type="ChEBI" id="CHEBI:57692"/>
    </cofactor>
</comment>
<evidence type="ECO:0000256" key="3">
    <source>
        <dbReference type="ARBA" id="ARBA00022827"/>
    </source>
</evidence>